<dbReference type="InterPro" id="IPR013783">
    <property type="entry name" value="Ig-like_fold"/>
</dbReference>
<dbReference type="SMART" id="SM00291">
    <property type="entry name" value="ZnF_ZZ"/>
    <property type="match status" value="4"/>
</dbReference>
<dbReference type="Proteomes" id="UP000243797">
    <property type="component" value="Unassembled WGS sequence"/>
</dbReference>
<name>A0A2K1QZK5_9PEZI</name>
<dbReference type="InterPro" id="IPR000433">
    <property type="entry name" value="Znf_ZZ"/>
</dbReference>
<dbReference type="OrthoDB" id="661148at2759"/>
<proteinExistence type="predicted"/>
<dbReference type="InterPro" id="IPR032350">
    <property type="entry name" value="Nbr1_FW"/>
</dbReference>
<dbReference type="InterPro" id="IPR043145">
    <property type="entry name" value="Znf_ZZ_sf"/>
</dbReference>
<comment type="caution">
    <text evidence="8">The sequence shown here is derived from an EMBL/GenBank/DDBJ whole genome shotgun (WGS) entry which is preliminary data.</text>
</comment>
<evidence type="ECO:0000256" key="3">
    <source>
        <dbReference type="ARBA" id="ARBA00022833"/>
    </source>
</evidence>
<feature type="region of interest" description="Disordered" evidence="6">
    <location>
        <begin position="846"/>
        <end position="933"/>
    </location>
</feature>
<keyword evidence="5" id="KW-0175">Coiled coil</keyword>
<keyword evidence="3" id="KW-0862">Zinc</keyword>
<dbReference type="STRING" id="2082308.A0A2K1QZK5"/>
<dbReference type="PANTHER" id="PTHR20930:SF0">
    <property type="entry name" value="PROTEIN ILRUN"/>
    <property type="match status" value="1"/>
</dbReference>
<reference evidence="8 9" key="1">
    <citation type="submission" date="2017-06" db="EMBL/GenBank/DDBJ databases">
        <title>Draft genome sequence of a variant of Elsinoe murrayae.</title>
        <authorList>
            <person name="Cheng Q."/>
        </authorList>
    </citation>
    <scope>NUCLEOTIDE SEQUENCE [LARGE SCALE GENOMIC DNA]</scope>
    <source>
        <strain evidence="8 9">CQ-2017a</strain>
    </source>
</reference>
<keyword evidence="9" id="KW-1185">Reference proteome</keyword>
<feature type="coiled-coil region" evidence="5">
    <location>
        <begin position="753"/>
        <end position="787"/>
    </location>
</feature>
<evidence type="ECO:0000313" key="8">
    <source>
        <dbReference type="EMBL" id="PNS20363.1"/>
    </source>
</evidence>
<dbReference type="Pfam" id="PF16158">
    <property type="entry name" value="N_BRCA1_IG"/>
    <property type="match status" value="1"/>
</dbReference>
<dbReference type="SUPFAM" id="SSF57850">
    <property type="entry name" value="RING/U-box"/>
    <property type="match status" value="3"/>
</dbReference>
<evidence type="ECO:0000256" key="6">
    <source>
        <dbReference type="SAM" id="MobiDB-lite"/>
    </source>
</evidence>
<dbReference type="EMBL" id="NKHZ01000025">
    <property type="protein sequence ID" value="PNS20363.1"/>
    <property type="molecule type" value="Genomic_DNA"/>
</dbReference>
<evidence type="ECO:0000313" key="9">
    <source>
        <dbReference type="Proteomes" id="UP000243797"/>
    </source>
</evidence>
<dbReference type="GO" id="GO:0008270">
    <property type="term" value="F:zinc ion binding"/>
    <property type="evidence" value="ECO:0007669"/>
    <property type="project" value="UniProtKB-KW"/>
</dbReference>
<feature type="compositionally biased region" description="Basic and acidic residues" evidence="6">
    <location>
        <begin position="860"/>
        <end position="882"/>
    </location>
</feature>
<dbReference type="CDD" id="cd02340">
    <property type="entry name" value="ZZ_NBR1_like"/>
    <property type="match status" value="2"/>
</dbReference>
<accession>A0A2K1QZK5</accession>
<organism evidence="8 9">
    <name type="scientific">Sphaceloma murrayae</name>
    <dbReference type="NCBI Taxonomy" id="2082308"/>
    <lineage>
        <taxon>Eukaryota</taxon>
        <taxon>Fungi</taxon>
        <taxon>Dikarya</taxon>
        <taxon>Ascomycota</taxon>
        <taxon>Pezizomycotina</taxon>
        <taxon>Dothideomycetes</taxon>
        <taxon>Dothideomycetidae</taxon>
        <taxon>Myriangiales</taxon>
        <taxon>Elsinoaceae</taxon>
        <taxon>Sphaceloma</taxon>
    </lineage>
</organism>
<dbReference type="AlphaFoldDB" id="A0A2K1QZK5"/>
<sequence>MATNVAITGDTPITIKISYGETVKKLKLPLKDLTAEVLPAKLTSLLGLPTDKKVTLERFSDSAGGYITLEPSNPAVYKTLVRAAKAKLKLRLRATVEDMEKINIPITVAPKAAAPVIAPAKVPASAAAVTPTDRKNVGAGIFDFKDARSVGQQKLKDFHAARFSEAPVPRPFTMPKPVTNEPLAIRRKTLIERGVEACPVVGPTWSVYCNECDTVMHNEHFHCSICDGGDYDLCQGCVDSGKLCPGEGHWLVKRFIKNGQMISSTTERLPPKPKAKPSTSTLPVPMASACREVLTLDELLKAPVSTPWMRHAAQEKEKAKEKAKAPMLPIPGAFTEDAKILRDESDAPTRTCNCCVDVLPDHSFVTCKNCEDYDLCLKCHSANKHGHHPGHSFSAAAPYVILSAHQQALAAPGRNVCHYAICDGCDKTITGVRHKCFDCPDFDYCNDCRRSAHLTHAGHRFAALYDQIGPVNRPQVKHHGIYCDGPACSSNPRQSYIHGVRYKCAVCHDRDYCASCEASPNNPHDKTHPLLKIATPIRGLEITTMDDVRGQMKYAPALHTTTVTPTKAAVTASSSSSVKTVADIEPTPSTQPAIRRVDTVETVKKPIDAFGDLQATFVNDTIPDGIVVRGDTRFTQIWTMRNPGPRVWPAGCSVRFIGGDNMLNVARENPFSATSMAEATESNVIGREVRPGEEVAFKVVLKAPIRTGKAISYWRLKTADGMPFGHRLWCDINVRMSSDNAPAVAQPPRDESYNNANNKMLRAQQLAARHAERMREIQARLKEDEAHQKERKEFRQEMMSREGGSANPHLAKTIDYMAARRAYYQRKVLEMNMAGRELAAQKGITTVPASKPEADQANSEEIKAKEPELEQPKVDNDGRIKPSESQMIYPTLEKESPTSSIHQSTMSKGKAATVEDEETGDIASAEKPPVAASETCTAVEDAAVEDDEDEVFEDISSEIEVLSAGDSLSDDDGFLTDEEYDILDASDEETVASD</sequence>
<keyword evidence="2 4" id="KW-0863">Zinc-finger</keyword>
<evidence type="ECO:0000256" key="2">
    <source>
        <dbReference type="ARBA" id="ARBA00022771"/>
    </source>
</evidence>
<gene>
    <name evidence="8" type="ORF">CAC42_5813</name>
</gene>
<evidence type="ECO:0000259" key="7">
    <source>
        <dbReference type="PROSITE" id="PS50135"/>
    </source>
</evidence>
<dbReference type="Gene3D" id="3.30.60.90">
    <property type="match status" value="4"/>
</dbReference>
<dbReference type="PROSITE" id="PS50135">
    <property type="entry name" value="ZF_ZZ_2"/>
    <property type="match status" value="1"/>
</dbReference>
<keyword evidence="1" id="KW-0479">Metal-binding</keyword>
<feature type="domain" description="ZZ-type" evidence="7">
    <location>
        <begin position="484"/>
        <end position="538"/>
    </location>
</feature>
<evidence type="ECO:0000256" key="1">
    <source>
        <dbReference type="ARBA" id="ARBA00022723"/>
    </source>
</evidence>
<feature type="compositionally biased region" description="Polar residues" evidence="6">
    <location>
        <begin position="897"/>
        <end position="907"/>
    </location>
</feature>
<dbReference type="Gene3D" id="2.60.40.10">
    <property type="entry name" value="Immunoglobulins"/>
    <property type="match status" value="1"/>
</dbReference>
<evidence type="ECO:0000256" key="5">
    <source>
        <dbReference type="SAM" id="Coils"/>
    </source>
</evidence>
<evidence type="ECO:0000256" key="4">
    <source>
        <dbReference type="PROSITE-ProRule" id="PRU00228"/>
    </source>
</evidence>
<dbReference type="CDD" id="cd02249">
    <property type="entry name" value="ZZ"/>
    <property type="match status" value="1"/>
</dbReference>
<dbReference type="CDD" id="cd14947">
    <property type="entry name" value="NBR1_like"/>
    <property type="match status" value="1"/>
</dbReference>
<dbReference type="InParanoid" id="A0A2K1QZK5"/>
<dbReference type="PANTHER" id="PTHR20930">
    <property type="entry name" value="OVARIAN CARCINOMA ANTIGEN CA125-RELATED"/>
    <property type="match status" value="1"/>
</dbReference>
<protein>
    <submittedName>
        <fullName evidence="8">ZZ-type zinc finger-containing protein</fullName>
    </submittedName>
</protein>